<feature type="transmembrane region" description="Helical" evidence="1">
    <location>
        <begin position="40"/>
        <end position="65"/>
    </location>
</feature>
<dbReference type="Proteomes" id="UP001140949">
    <property type="component" value="Unassembled WGS sequence"/>
</dbReference>
<accession>A0AAX6HG84</accession>
<comment type="caution">
    <text evidence="2">The sequence shown here is derived from an EMBL/GenBank/DDBJ whole genome shotgun (WGS) entry which is preliminary data.</text>
</comment>
<proteinExistence type="predicted"/>
<keyword evidence="1" id="KW-0472">Membrane</keyword>
<evidence type="ECO:0000256" key="1">
    <source>
        <dbReference type="SAM" id="Phobius"/>
    </source>
</evidence>
<dbReference type="EMBL" id="JANAVB010009798">
    <property type="protein sequence ID" value="KAJ6839742.1"/>
    <property type="molecule type" value="Genomic_DNA"/>
</dbReference>
<organism evidence="2 3">
    <name type="scientific">Iris pallida</name>
    <name type="common">Sweet iris</name>
    <dbReference type="NCBI Taxonomy" id="29817"/>
    <lineage>
        <taxon>Eukaryota</taxon>
        <taxon>Viridiplantae</taxon>
        <taxon>Streptophyta</taxon>
        <taxon>Embryophyta</taxon>
        <taxon>Tracheophyta</taxon>
        <taxon>Spermatophyta</taxon>
        <taxon>Magnoliopsida</taxon>
        <taxon>Liliopsida</taxon>
        <taxon>Asparagales</taxon>
        <taxon>Iridaceae</taxon>
        <taxon>Iridoideae</taxon>
        <taxon>Irideae</taxon>
        <taxon>Iris</taxon>
    </lineage>
</organism>
<keyword evidence="3" id="KW-1185">Reference proteome</keyword>
<reference evidence="2" key="2">
    <citation type="submission" date="2023-04" db="EMBL/GenBank/DDBJ databases">
        <authorList>
            <person name="Bruccoleri R.E."/>
            <person name="Oakeley E.J."/>
            <person name="Faust A.-M."/>
            <person name="Dessus-Babus S."/>
            <person name="Altorfer M."/>
            <person name="Burckhardt D."/>
            <person name="Oertli M."/>
            <person name="Naumann U."/>
            <person name="Petersen F."/>
            <person name="Wong J."/>
        </authorList>
    </citation>
    <scope>NUCLEOTIDE SEQUENCE</scope>
    <source>
        <strain evidence="2">GSM-AAB239-AS_SAM_17_03QT</strain>
        <tissue evidence="2">Leaf</tissue>
    </source>
</reference>
<gene>
    <name evidence="2" type="ORF">M6B38_313610</name>
</gene>
<protein>
    <submittedName>
        <fullName evidence="2">Uncharacterized protein</fullName>
    </submittedName>
</protein>
<feature type="transmembrane region" description="Helical" evidence="1">
    <location>
        <begin position="72"/>
        <end position="89"/>
    </location>
</feature>
<dbReference type="AlphaFoldDB" id="A0AAX6HG84"/>
<sequence length="101" mass="11578">MACPVCVSRCWRVRPRVRIQISCRVRGASSLSLVYSRVQSIAFCVIVSEVLFVSRVLCISGMAIIKRGFAYLYDKMCIILISVLLYNSYSQIRLDEYETKL</sequence>
<name>A0AAX6HG84_IRIPA</name>
<reference evidence="2" key="1">
    <citation type="journal article" date="2023" name="GigaByte">
        <title>Genome assembly of the bearded iris, Iris pallida Lam.</title>
        <authorList>
            <person name="Bruccoleri R.E."/>
            <person name="Oakeley E.J."/>
            <person name="Faust A.M.E."/>
            <person name="Altorfer M."/>
            <person name="Dessus-Babus S."/>
            <person name="Burckhardt D."/>
            <person name="Oertli M."/>
            <person name="Naumann U."/>
            <person name="Petersen F."/>
            <person name="Wong J."/>
        </authorList>
    </citation>
    <scope>NUCLEOTIDE SEQUENCE</scope>
    <source>
        <strain evidence="2">GSM-AAB239-AS_SAM_17_03QT</strain>
    </source>
</reference>
<evidence type="ECO:0000313" key="2">
    <source>
        <dbReference type="EMBL" id="KAJ6839742.1"/>
    </source>
</evidence>
<keyword evidence="1" id="KW-0812">Transmembrane</keyword>
<keyword evidence="1" id="KW-1133">Transmembrane helix</keyword>
<evidence type="ECO:0000313" key="3">
    <source>
        <dbReference type="Proteomes" id="UP001140949"/>
    </source>
</evidence>